<dbReference type="Pfam" id="PF01557">
    <property type="entry name" value="FAA_hydrolase"/>
    <property type="match status" value="1"/>
</dbReference>
<dbReference type="EMBL" id="CP002637">
    <property type="protein sequence ID" value="AEB99110.1"/>
    <property type="molecule type" value="Genomic_DNA"/>
</dbReference>
<dbReference type="GO" id="GO:0046872">
    <property type="term" value="F:metal ion binding"/>
    <property type="evidence" value="ECO:0007669"/>
    <property type="project" value="UniProtKB-KW"/>
</dbReference>
<dbReference type="GO" id="GO:0008704">
    <property type="term" value="F:5-carboxymethyl-2-hydroxymuconate delta-isomerase activity"/>
    <property type="evidence" value="ECO:0007669"/>
    <property type="project" value="UniProtKB-EC"/>
</dbReference>
<dbReference type="EMBL" id="ACKP02000027">
    <property type="protein sequence ID" value="EEX77144.1"/>
    <property type="molecule type" value="Genomic_DNA"/>
</dbReference>
<evidence type="ECO:0000313" key="7">
    <source>
        <dbReference type="Proteomes" id="UP000011124"/>
    </source>
</evidence>
<evidence type="ECO:0000313" key="5">
    <source>
        <dbReference type="EMBL" id="EEX77144.1"/>
    </source>
</evidence>
<evidence type="ECO:0000259" key="3">
    <source>
        <dbReference type="Pfam" id="PF01557"/>
    </source>
</evidence>
<dbReference type="SUPFAM" id="SSF56529">
    <property type="entry name" value="FAH"/>
    <property type="match status" value="1"/>
</dbReference>
<reference evidence="4 7" key="2">
    <citation type="submission" date="2011-04" db="EMBL/GenBank/DDBJ databases">
        <title>The complete genome of Selenomonas sputigena DSM 20758.</title>
        <authorList>
            <consortium name="US DOE Joint Genome Institute (JGI-PGF)"/>
            <person name="Lucas S."/>
            <person name="Copeland A."/>
            <person name="Lapidus A."/>
            <person name="Bruce D."/>
            <person name="Goodwin L."/>
            <person name="Pitluck S."/>
            <person name="Peters L."/>
            <person name="Kyrpides N."/>
            <person name="Mavromatis K."/>
            <person name="Ivanova N."/>
            <person name="Ovchinnikova G."/>
            <person name="Teshima H."/>
            <person name="Detter J.C."/>
            <person name="Tapia R."/>
            <person name="Han C."/>
            <person name="Land M."/>
            <person name="Hauser L."/>
            <person name="Markowitz V."/>
            <person name="Cheng J.-F."/>
            <person name="Hugenholtz P."/>
            <person name="Woyke T."/>
            <person name="Wu D."/>
            <person name="Gronow S."/>
            <person name="Wellnitz S."/>
            <person name="Schneider S."/>
            <person name="Klenk H.-P."/>
            <person name="Eisen J.A."/>
        </authorList>
    </citation>
    <scope>NUCLEOTIDE SEQUENCE [LARGE SCALE GENOMIC DNA]</scope>
    <source>
        <strain evidence="4">ATCC 35185</strain>
        <strain evidence="7">ATCC 35185 / DSM 20758 / VPI D19B-28</strain>
    </source>
</reference>
<dbReference type="EC" id="5.3.3.10" evidence="4"/>
<evidence type="ECO:0000256" key="1">
    <source>
        <dbReference type="ARBA" id="ARBA00010211"/>
    </source>
</evidence>
<keyword evidence="7" id="KW-1185">Reference proteome</keyword>
<dbReference type="STRING" id="546271.Selsp_0131"/>
<reference evidence="5 6" key="1">
    <citation type="submission" date="2009-09" db="EMBL/GenBank/DDBJ databases">
        <authorList>
            <person name="Weinstock G."/>
            <person name="Sodergren E."/>
            <person name="Clifton S."/>
            <person name="Fulton L."/>
            <person name="Fulton B."/>
            <person name="Courtney L."/>
            <person name="Fronick C."/>
            <person name="Harrison M."/>
            <person name="Strong C."/>
            <person name="Farmer C."/>
            <person name="Delahaunty K."/>
            <person name="Markovic C."/>
            <person name="Hall O."/>
            <person name="Minx P."/>
            <person name="Tomlinson C."/>
            <person name="Mitreva M."/>
            <person name="Nelson J."/>
            <person name="Hou S."/>
            <person name="Wollam A."/>
            <person name="Pepin K.H."/>
            <person name="Johnson M."/>
            <person name="Bhonagiri V."/>
            <person name="Nash W.E."/>
            <person name="Warren W."/>
            <person name="Chinwalla A."/>
            <person name="Mardis E.R."/>
            <person name="Wilson R.K."/>
        </authorList>
    </citation>
    <scope>NUCLEOTIDE SEQUENCE [LARGE SCALE GENOMIC DNA]</scope>
    <source>
        <strain evidence="5">ATCC 35185</strain>
        <strain evidence="6">ATCC 35185 / DSM 20758 / VPI D19B-28</strain>
    </source>
</reference>
<evidence type="ECO:0000313" key="6">
    <source>
        <dbReference type="Proteomes" id="UP000003505"/>
    </source>
</evidence>
<keyword evidence="4" id="KW-0413">Isomerase</keyword>
<dbReference type="FunFam" id="3.90.850.10:FF:000002">
    <property type="entry name" value="2-hydroxyhepta-2,4-diene-1,7-dioate isomerase"/>
    <property type="match status" value="1"/>
</dbReference>
<proteinExistence type="inferred from homology"/>
<dbReference type="AlphaFoldDB" id="C9LVI1"/>
<accession>C9LVI1</accession>
<evidence type="ECO:0000256" key="2">
    <source>
        <dbReference type="ARBA" id="ARBA00022723"/>
    </source>
</evidence>
<dbReference type="PANTHER" id="PTHR42796:SF4">
    <property type="entry name" value="FUMARYLACETOACETATE HYDROLASE DOMAIN-CONTAINING PROTEIN 2A"/>
    <property type="match status" value="1"/>
</dbReference>
<dbReference type="InterPro" id="IPR051121">
    <property type="entry name" value="FAH"/>
</dbReference>
<dbReference type="eggNOG" id="COG0179">
    <property type="taxonomic scope" value="Bacteria"/>
</dbReference>
<dbReference type="GO" id="GO:0019752">
    <property type="term" value="P:carboxylic acid metabolic process"/>
    <property type="evidence" value="ECO:0007669"/>
    <property type="project" value="UniProtKB-ARBA"/>
</dbReference>
<dbReference type="InterPro" id="IPR011234">
    <property type="entry name" value="Fumarylacetoacetase-like_C"/>
</dbReference>
<keyword evidence="2" id="KW-0479">Metal-binding</keyword>
<dbReference type="Proteomes" id="UP000003505">
    <property type="component" value="Unassembled WGS sequence"/>
</dbReference>
<organism evidence="5 6">
    <name type="scientific">Selenomonas sputigena (strain ATCC 35185 / DSM 20758 / CCUG 44933 / VPI D19B-28)</name>
    <dbReference type="NCBI Taxonomy" id="546271"/>
    <lineage>
        <taxon>Bacteria</taxon>
        <taxon>Bacillati</taxon>
        <taxon>Bacillota</taxon>
        <taxon>Negativicutes</taxon>
        <taxon>Selenomonadales</taxon>
        <taxon>Selenomonadaceae</taxon>
        <taxon>Selenomonas</taxon>
    </lineage>
</organism>
<protein>
    <submittedName>
        <fullName evidence="4">5-carboxymethyl-2-hydroxymuconateDelta-isomerase</fullName>
        <ecNumber evidence="4">5.3.3.10</ecNumber>
    </submittedName>
    <submittedName>
        <fullName evidence="5">FAH family protein</fullName>
    </submittedName>
</protein>
<feature type="domain" description="Fumarylacetoacetase-like C-terminal" evidence="3">
    <location>
        <begin position="76"/>
        <end position="281"/>
    </location>
</feature>
<dbReference type="Proteomes" id="UP000011124">
    <property type="component" value="Chromosome"/>
</dbReference>
<comment type="similarity">
    <text evidence="1">Belongs to the FAH family.</text>
</comment>
<dbReference type="Gene3D" id="3.90.850.10">
    <property type="entry name" value="Fumarylacetoacetase-like, C-terminal domain"/>
    <property type="match status" value="1"/>
</dbReference>
<name>C9LVI1_SELS3</name>
<dbReference type="OrthoDB" id="9805307at2"/>
<dbReference type="InterPro" id="IPR036663">
    <property type="entry name" value="Fumarylacetoacetase_C_sf"/>
</dbReference>
<dbReference type="PANTHER" id="PTHR42796">
    <property type="entry name" value="FUMARYLACETOACETATE HYDROLASE DOMAIN-CONTAINING PROTEIN 2A-RELATED"/>
    <property type="match status" value="1"/>
</dbReference>
<gene>
    <name evidence="4" type="ordered locus">Selsp_0131</name>
    <name evidence="5" type="ORF">SELSPUOL_01475</name>
</gene>
<dbReference type="RefSeq" id="WP_006192772.1">
    <property type="nucleotide sequence ID" value="NC_015437.1"/>
</dbReference>
<sequence>MIVKLLNFYAEDGAVHIGASDGEKTVDVSAVGYSWGWQEIFADWEKIRPQIESVLQHAKPLAHGLRFAPAVTAPGKILCVGLNYASHRAEVPFGAPKYPALFSKFNNALNASGGEVLLPTGAKELDYEAELVVIVGKKVKDASEEEAAAAIFGYTAGNDFTARDLQRRTSQWLLGKTPDGFAPLGPYIVPAAEIDVSHLAVRTFVNGEMRQDGRTSDMIFSPAAIVRYISKCMTLDPGDVIFTGTPHGVIFGLPEKERRWLKAGDEVVVKIEGIGELRNRIA</sequence>
<dbReference type="KEGG" id="ssg:Selsp_0131"/>
<evidence type="ECO:0000313" key="4">
    <source>
        <dbReference type="EMBL" id="AEB99110.1"/>
    </source>
</evidence>
<dbReference type="HOGENOM" id="CLU_028458_3_1_9"/>